<feature type="transmembrane region" description="Helical" evidence="5">
    <location>
        <begin position="59"/>
        <end position="83"/>
    </location>
</feature>
<comment type="caution">
    <text evidence="6">The sequence shown here is derived from an EMBL/GenBank/DDBJ whole genome shotgun (WGS) entry which is preliminary data.</text>
</comment>
<evidence type="ECO:0000256" key="4">
    <source>
        <dbReference type="ARBA" id="ARBA00023136"/>
    </source>
</evidence>
<protein>
    <submittedName>
        <fullName evidence="6">Uncharacterized protein</fullName>
    </submittedName>
</protein>
<evidence type="ECO:0000313" key="7">
    <source>
        <dbReference type="Proteomes" id="UP001358417"/>
    </source>
</evidence>
<dbReference type="PANTHER" id="PTHR31465">
    <property type="entry name" value="PROTEIN RTA1-RELATED"/>
    <property type="match status" value="1"/>
</dbReference>
<dbReference type="EMBL" id="JAVRRD010000028">
    <property type="protein sequence ID" value="KAK5046941.1"/>
    <property type="molecule type" value="Genomic_DNA"/>
</dbReference>
<dbReference type="GO" id="GO:0016020">
    <property type="term" value="C:membrane"/>
    <property type="evidence" value="ECO:0007669"/>
    <property type="project" value="UniProtKB-SubCell"/>
</dbReference>
<dbReference type="PANTHER" id="PTHR31465:SF13">
    <property type="entry name" value="RTA1 DOMAIN PROTEIN-RELATED"/>
    <property type="match status" value="1"/>
</dbReference>
<sequence>MAGFICREITTHGDYADNLASAIQGLFYSATPIFTVPLYIFLIRLFATGPTPAWFRPQLYTIIMTGFNSAVITCTAQGAATYFNPDQTDGAVKSGLALIKASLFLQLFMNTVFIYLLWTTRTQQQTREHTVTTTVLLVLICLVIVRNIFRTVQIFASPLSQLWMKEVYFWIFEACIMLVFTTLFHVMHPAKILGTNCAEENSGRRDS</sequence>
<dbReference type="RefSeq" id="XP_064702514.1">
    <property type="nucleotide sequence ID" value="XM_064850848.1"/>
</dbReference>
<dbReference type="AlphaFoldDB" id="A0AAV9N194"/>
<dbReference type="GeneID" id="89975461"/>
<evidence type="ECO:0000313" key="6">
    <source>
        <dbReference type="EMBL" id="KAK5046941.1"/>
    </source>
</evidence>
<keyword evidence="2 5" id="KW-0812">Transmembrane</keyword>
<keyword evidence="3 5" id="KW-1133">Transmembrane helix</keyword>
<keyword evidence="7" id="KW-1185">Reference proteome</keyword>
<evidence type="ECO:0000256" key="1">
    <source>
        <dbReference type="ARBA" id="ARBA00004141"/>
    </source>
</evidence>
<name>A0AAV9N194_9EURO</name>
<evidence type="ECO:0000256" key="2">
    <source>
        <dbReference type="ARBA" id="ARBA00022692"/>
    </source>
</evidence>
<feature type="transmembrane region" description="Helical" evidence="5">
    <location>
        <begin position="26"/>
        <end position="47"/>
    </location>
</feature>
<reference evidence="6 7" key="1">
    <citation type="submission" date="2023-08" db="EMBL/GenBank/DDBJ databases">
        <title>Black Yeasts Isolated from many extreme environments.</title>
        <authorList>
            <person name="Coleine C."/>
            <person name="Stajich J.E."/>
            <person name="Selbmann L."/>
        </authorList>
    </citation>
    <scope>NUCLEOTIDE SEQUENCE [LARGE SCALE GENOMIC DNA]</scope>
    <source>
        <strain evidence="6 7">CCFEE 5792</strain>
    </source>
</reference>
<keyword evidence="4 5" id="KW-0472">Membrane</keyword>
<evidence type="ECO:0000256" key="3">
    <source>
        <dbReference type="ARBA" id="ARBA00022989"/>
    </source>
</evidence>
<feature type="transmembrane region" description="Helical" evidence="5">
    <location>
        <begin position="169"/>
        <end position="186"/>
    </location>
</feature>
<gene>
    <name evidence="6" type="ORF">LTR84_007295</name>
</gene>
<comment type="subcellular location">
    <subcellularLocation>
        <location evidence="1">Membrane</location>
        <topology evidence="1">Multi-pass membrane protein</topology>
    </subcellularLocation>
</comment>
<proteinExistence type="predicted"/>
<organism evidence="6 7">
    <name type="scientific">Exophiala bonariae</name>
    <dbReference type="NCBI Taxonomy" id="1690606"/>
    <lineage>
        <taxon>Eukaryota</taxon>
        <taxon>Fungi</taxon>
        <taxon>Dikarya</taxon>
        <taxon>Ascomycota</taxon>
        <taxon>Pezizomycotina</taxon>
        <taxon>Eurotiomycetes</taxon>
        <taxon>Chaetothyriomycetidae</taxon>
        <taxon>Chaetothyriales</taxon>
        <taxon>Herpotrichiellaceae</taxon>
        <taxon>Exophiala</taxon>
    </lineage>
</organism>
<dbReference type="Pfam" id="PF04479">
    <property type="entry name" value="RTA1"/>
    <property type="match status" value="1"/>
</dbReference>
<feature type="transmembrane region" description="Helical" evidence="5">
    <location>
        <begin position="95"/>
        <end position="118"/>
    </location>
</feature>
<dbReference type="Proteomes" id="UP001358417">
    <property type="component" value="Unassembled WGS sequence"/>
</dbReference>
<evidence type="ECO:0000256" key="5">
    <source>
        <dbReference type="SAM" id="Phobius"/>
    </source>
</evidence>
<dbReference type="InterPro" id="IPR007568">
    <property type="entry name" value="RTA1"/>
</dbReference>
<feature type="transmembrane region" description="Helical" evidence="5">
    <location>
        <begin position="130"/>
        <end position="149"/>
    </location>
</feature>
<accession>A0AAV9N194</accession>